<dbReference type="InterPro" id="IPR039564">
    <property type="entry name" value="Peptidase_C39-like"/>
</dbReference>
<dbReference type="EMBL" id="WEZT01000023">
    <property type="protein sequence ID" value="MYV06252.1"/>
    <property type="molecule type" value="Genomic_DNA"/>
</dbReference>
<reference evidence="2 3" key="1">
    <citation type="journal article" date="2019" name="Appl. Environ. Microbiol.">
        <title>Genetic determinants of hydroxycinnamic acid metabolism in heterofermentative lactobacilli.</title>
        <authorList>
            <person name="Gaur G."/>
            <person name="Oh J.H."/>
            <person name="Filannino P."/>
            <person name="Gobbetti M."/>
            <person name="van Pijkeren J.P."/>
            <person name="Ganzle M.G."/>
        </authorList>
    </citation>
    <scope>NUCLEOTIDE SEQUENCE [LARGE SCALE GENOMIC DNA]</scope>
    <source>
        <strain evidence="2 3">FUA3583</strain>
    </source>
</reference>
<evidence type="ECO:0000313" key="3">
    <source>
        <dbReference type="Proteomes" id="UP000480570"/>
    </source>
</evidence>
<proteinExistence type="predicted"/>
<sequence>MYRPSGLGAPEGCEGASLLEALHGKGLLTNTNLSQFLKTMPYSSNGDPNNGFAGNPYVYDANGVDTIYPKAVTSWAQRYTNAENISGQSSTYLQEELRAGRPVIMWMTHYFAAPQWTHYWWGYTPLNLHVVCVNGYSNGSYHIVDPWLNSYWVSGSSFDYIWNTLNLGVAVG</sequence>
<dbReference type="PANTHER" id="PTHR37806">
    <property type="entry name" value="LMO0724 PROTEIN"/>
    <property type="match status" value="1"/>
</dbReference>
<dbReference type="Pfam" id="PF13529">
    <property type="entry name" value="Peptidase_C39_2"/>
    <property type="match status" value="1"/>
</dbReference>
<name>A0A7C9N8I2_9LACO</name>
<comment type="caution">
    <text evidence="2">The sequence shown here is derived from an EMBL/GenBank/DDBJ whole genome shotgun (WGS) entry which is preliminary data.</text>
</comment>
<accession>A0A7C9N8I2</accession>
<dbReference type="AlphaFoldDB" id="A0A7C9N8I2"/>
<gene>
    <name evidence="2" type="ORF">GB992_10525</name>
</gene>
<feature type="domain" description="Peptidase C39-like" evidence="1">
    <location>
        <begin position="9"/>
        <end position="147"/>
    </location>
</feature>
<evidence type="ECO:0000259" key="1">
    <source>
        <dbReference type="Pfam" id="PF13529"/>
    </source>
</evidence>
<dbReference type="Proteomes" id="UP000480570">
    <property type="component" value="Unassembled WGS sequence"/>
</dbReference>
<dbReference type="Gene3D" id="3.90.70.10">
    <property type="entry name" value="Cysteine proteinases"/>
    <property type="match status" value="1"/>
</dbReference>
<organism evidence="2 3">
    <name type="scientific">Furfurilactobacillus rossiae</name>
    <dbReference type="NCBI Taxonomy" id="231049"/>
    <lineage>
        <taxon>Bacteria</taxon>
        <taxon>Bacillati</taxon>
        <taxon>Bacillota</taxon>
        <taxon>Bacilli</taxon>
        <taxon>Lactobacillales</taxon>
        <taxon>Lactobacillaceae</taxon>
        <taxon>Furfurilactobacillus</taxon>
    </lineage>
</organism>
<dbReference type="PANTHER" id="PTHR37806:SF1">
    <property type="entry name" value="PEPTIDASE C39-LIKE DOMAIN-CONTAINING PROTEIN"/>
    <property type="match status" value="1"/>
</dbReference>
<evidence type="ECO:0000313" key="2">
    <source>
        <dbReference type="EMBL" id="MYV06252.1"/>
    </source>
</evidence>
<protein>
    <recommendedName>
        <fullName evidence="1">Peptidase C39-like domain-containing protein</fullName>
    </recommendedName>
</protein>